<evidence type="ECO:0000313" key="3">
    <source>
        <dbReference type="Proteomes" id="UP000230709"/>
    </source>
</evidence>
<dbReference type="EMBL" id="CP023737">
    <property type="protein sequence ID" value="ATQ68736.1"/>
    <property type="molecule type" value="Genomic_DNA"/>
</dbReference>
<sequence length="99" mass="10466">MKIKHAAALLAIVAVSACKSAAERAQEAAEERAKVIAGAKDVCANFGHVPGTPAFSTCVERTFFEVVQAEQQEMNRAVAIANANRSVMCNRIGSTTICN</sequence>
<organism evidence="2 3">
    <name type="scientific">Methylosinus trichosporium (strain ATCC 35070 / NCIMB 11131 / UNIQEM 75 / OB3b)</name>
    <dbReference type="NCBI Taxonomy" id="595536"/>
    <lineage>
        <taxon>Bacteria</taxon>
        <taxon>Pseudomonadati</taxon>
        <taxon>Pseudomonadota</taxon>
        <taxon>Alphaproteobacteria</taxon>
        <taxon>Hyphomicrobiales</taxon>
        <taxon>Methylocystaceae</taxon>
        <taxon>Methylosinus</taxon>
    </lineage>
</organism>
<evidence type="ECO:0008006" key="4">
    <source>
        <dbReference type="Google" id="ProtNLM"/>
    </source>
</evidence>
<protein>
    <recommendedName>
        <fullName evidence="4">Lipoprotein</fullName>
    </recommendedName>
</protein>
<dbReference type="Proteomes" id="UP000230709">
    <property type="component" value="Chromosome"/>
</dbReference>
<reference evidence="3" key="1">
    <citation type="submission" date="2017-10" db="EMBL/GenBank/DDBJ databases">
        <title>Completed PacBio SMRT sequence of Methylosinus trichosporium OB3b reveals presence of a third large plasmid.</title>
        <authorList>
            <person name="Charles T.C."/>
            <person name="Lynch M.D.J."/>
            <person name="Heil J.R."/>
            <person name="Cheng J."/>
        </authorList>
    </citation>
    <scope>NUCLEOTIDE SEQUENCE [LARGE SCALE GENOMIC DNA]</scope>
    <source>
        <strain evidence="3">OB3b</strain>
    </source>
</reference>
<gene>
    <name evidence="2" type="ORF">CQW49_13225</name>
</gene>
<proteinExistence type="predicted"/>
<keyword evidence="3" id="KW-1185">Reference proteome</keyword>
<name>A0A2D2D1A2_METT3</name>
<feature type="chain" id="PRO_5013628851" description="Lipoprotein" evidence="1">
    <location>
        <begin position="22"/>
        <end position="99"/>
    </location>
</feature>
<feature type="signal peptide" evidence="1">
    <location>
        <begin position="1"/>
        <end position="21"/>
    </location>
</feature>
<dbReference type="PROSITE" id="PS51257">
    <property type="entry name" value="PROKAR_LIPOPROTEIN"/>
    <property type="match status" value="1"/>
</dbReference>
<keyword evidence="1" id="KW-0732">Signal</keyword>
<dbReference type="AlphaFoldDB" id="A0A2D2D1A2"/>
<evidence type="ECO:0000313" key="2">
    <source>
        <dbReference type="EMBL" id="ATQ68736.1"/>
    </source>
</evidence>
<dbReference type="KEGG" id="mtw:CQW49_13225"/>
<accession>A0A2D2D1A2</accession>
<evidence type="ECO:0000256" key="1">
    <source>
        <dbReference type="SAM" id="SignalP"/>
    </source>
</evidence>